<accession>A0ABW4KF26</accession>
<organism evidence="1 2">
    <name type="scientific">Siminovitchia sediminis</name>
    <dbReference type="NCBI Taxonomy" id="1274353"/>
    <lineage>
        <taxon>Bacteria</taxon>
        <taxon>Bacillati</taxon>
        <taxon>Bacillota</taxon>
        <taxon>Bacilli</taxon>
        <taxon>Bacillales</taxon>
        <taxon>Bacillaceae</taxon>
        <taxon>Siminovitchia</taxon>
    </lineage>
</organism>
<comment type="caution">
    <text evidence="1">The sequence shown here is derived from an EMBL/GenBank/DDBJ whole genome shotgun (WGS) entry which is preliminary data.</text>
</comment>
<dbReference type="Proteomes" id="UP001597301">
    <property type="component" value="Unassembled WGS sequence"/>
</dbReference>
<evidence type="ECO:0000313" key="2">
    <source>
        <dbReference type="Proteomes" id="UP001597301"/>
    </source>
</evidence>
<protein>
    <submittedName>
        <fullName evidence="1">YlzJ-like family protein</fullName>
    </submittedName>
</protein>
<gene>
    <name evidence="1" type="ORF">ACFSCZ_04125</name>
</gene>
<sequence length="74" mass="8396">MIIHSIVPPEHIFPVDDAAFSNRTHCLWNNIPLLVEQSGQSCKVVRIISSNPSDYLRTEIQPGTNLHINDIQFN</sequence>
<dbReference type="InterPro" id="IPR025619">
    <property type="entry name" value="YlzJ"/>
</dbReference>
<dbReference type="Pfam" id="PF14035">
    <property type="entry name" value="YlzJ"/>
    <property type="match status" value="1"/>
</dbReference>
<evidence type="ECO:0000313" key="1">
    <source>
        <dbReference type="EMBL" id="MFD1705939.1"/>
    </source>
</evidence>
<name>A0ABW4KF26_9BACI</name>
<proteinExistence type="predicted"/>
<keyword evidence="2" id="KW-1185">Reference proteome</keyword>
<dbReference type="RefSeq" id="WP_380772473.1">
    <property type="nucleotide sequence ID" value="NZ_JBHUEO010000005.1"/>
</dbReference>
<dbReference type="EMBL" id="JBHUEO010000005">
    <property type="protein sequence ID" value="MFD1705939.1"/>
    <property type="molecule type" value="Genomic_DNA"/>
</dbReference>
<reference evidence="2" key="1">
    <citation type="journal article" date="2019" name="Int. J. Syst. Evol. Microbiol.">
        <title>The Global Catalogue of Microorganisms (GCM) 10K type strain sequencing project: providing services to taxonomists for standard genome sequencing and annotation.</title>
        <authorList>
            <consortium name="The Broad Institute Genomics Platform"/>
            <consortium name="The Broad Institute Genome Sequencing Center for Infectious Disease"/>
            <person name="Wu L."/>
            <person name="Ma J."/>
        </authorList>
    </citation>
    <scope>NUCLEOTIDE SEQUENCE [LARGE SCALE GENOMIC DNA]</scope>
    <source>
        <strain evidence="2">CGMCC 1.12295</strain>
    </source>
</reference>